<keyword evidence="3 13" id="KW-0436">Ligase</keyword>
<name>A0A481W4T8_9CAUD</name>
<dbReference type="SUPFAM" id="SSF56091">
    <property type="entry name" value="DNA ligase/mRNA capping enzyme, catalytic domain"/>
    <property type="match status" value="1"/>
</dbReference>
<evidence type="ECO:0000256" key="6">
    <source>
        <dbReference type="ARBA" id="ARBA00022763"/>
    </source>
</evidence>
<reference evidence="13 14" key="1">
    <citation type="submission" date="2019-02" db="EMBL/GenBank/DDBJ databases">
        <authorList>
            <person name="Frampton R.A."/>
            <person name="Wojtus J.K."/>
            <person name="Fineran P.C."/>
            <person name="Hendrickson H.L."/>
        </authorList>
    </citation>
    <scope>NUCLEOTIDE SEQUENCE [LARGE SCALE GENOMIC DNA]</scope>
</reference>
<dbReference type="SMART" id="SM00532">
    <property type="entry name" value="LIGANc"/>
    <property type="match status" value="1"/>
</dbReference>
<dbReference type="InterPro" id="IPR010994">
    <property type="entry name" value="RuvA_2-like"/>
</dbReference>
<keyword evidence="8" id="KW-0460">Magnesium</keyword>
<dbReference type="Pfam" id="PF03120">
    <property type="entry name" value="OB_DNA_ligase"/>
    <property type="match status" value="1"/>
</dbReference>
<dbReference type="Pfam" id="PF12826">
    <property type="entry name" value="HHH_2"/>
    <property type="match status" value="1"/>
</dbReference>
<dbReference type="Pfam" id="PF00533">
    <property type="entry name" value="BRCT"/>
    <property type="match status" value="1"/>
</dbReference>
<organism evidence="13 14">
    <name type="scientific">Pseudomonas phage Psa21</name>
    <dbReference type="NCBI Taxonomy" id="2530023"/>
    <lineage>
        <taxon>Viruses</taxon>
        <taxon>Duplodnaviria</taxon>
        <taxon>Heunggongvirae</taxon>
        <taxon>Uroviricota</taxon>
        <taxon>Caudoviricetes</taxon>
        <taxon>Chimalliviridae</taxon>
        <taxon>Tepukevirus</taxon>
        <taxon>Tepukevirus Psa21</taxon>
    </lineage>
</organism>
<dbReference type="Pfam" id="PF01653">
    <property type="entry name" value="DNA_ligase_aden"/>
    <property type="match status" value="1"/>
</dbReference>
<dbReference type="Gene3D" id="1.10.150.20">
    <property type="entry name" value="5' to 3' exonuclease, C-terminal subdomain"/>
    <property type="match status" value="1"/>
</dbReference>
<dbReference type="InterPro" id="IPR001357">
    <property type="entry name" value="BRCT_dom"/>
</dbReference>
<comment type="cofactor">
    <cofactor evidence="1">
        <name>Mg(2+)</name>
        <dbReference type="ChEBI" id="CHEBI:18420"/>
    </cofactor>
</comment>
<protein>
    <recommendedName>
        <fullName evidence="2">DNA ligase (NAD(+))</fullName>
        <ecNumber evidence="2">6.5.1.2</ecNumber>
    </recommendedName>
</protein>
<evidence type="ECO:0000259" key="12">
    <source>
        <dbReference type="PROSITE" id="PS50172"/>
    </source>
</evidence>
<dbReference type="InterPro" id="IPR004150">
    <property type="entry name" value="NAD_DNA_ligase_OB"/>
</dbReference>
<evidence type="ECO:0000256" key="11">
    <source>
        <dbReference type="ARBA" id="ARBA00034005"/>
    </source>
</evidence>
<dbReference type="InterPro" id="IPR001679">
    <property type="entry name" value="DNA_ligase"/>
</dbReference>
<dbReference type="InterPro" id="IPR013839">
    <property type="entry name" value="DNAligase_adenylation"/>
</dbReference>
<dbReference type="InterPro" id="IPR013840">
    <property type="entry name" value="DNAligase_N"/>
</dbReference>
<evidence type="ECO:0000256" key="7">
    <source>
        <dbReference type="ARBA" id="ARBA00022833"/>
    </source>
</evidence>
<dbReference type="InterPro" id="IPR041663">
    <property type="entry name" value="DisA/LigA_HHH"/>
</dbReference>
<evidence type="ECO:0000256" key="3">
    <source>
        <dbReference type="ARBA" id="ARBA00022598"/>
    </source>
</evidence>
<dbReference type="InterPro" id="IPR036420">
    <property type="entry name" value="BRCT_dom_sf"/>
</dbReference>
<dbReference type="PIRSF" id="PIRSF001604">
    <property type="entry name" value="LigA"/>
    <property type="match status" value="1"/>
</dbReference>
<dbReference type="InterPro" id="IPR012340">
    <property type="entry name" value="NA-bd_OB-fold"/>
</dbReference>
<dbReference type="InterPro" id="IPR033136">
    <property type="entry name" value="DNA_ligase_CS"/>
</dbReference>
<evidence type="ECO:0000256" key="5">
    <source>
        <dbReference type="ARBA" id="ARBA00022723"/>
    </source>
</evidence>
<feature type="domain" description="BRCT" evidence="12">
    <location>
        <begin position="594"/>
        <end position="674"/>
    </location>
</feature>
<dbReference type="SUPFAM" id="SSF50249">
    <property type="entry name" value="Nucleic acid-binding proteins"/>
    <property type="match status" value="1"/>
</dbReference>
<keyword evidence="6" id="KW-0227">DNA damage</keyword>
<dbReference type="PROSITE" id="PS01056">
    <property type="entry name" value="DNA_LIGASE_N2"/>
    <property type="match status" value="1"/>
</dbReference>
<accession>A0A481W4T8</accession>
<dbReference type="EC" id="6.5.1.2" evidence="2"/>
<dbReference type="SUPFAM" id="SSF47781">
    <property type="entry name" value="RuvA domain 2-like"/>
    <property type="match status" value="1"/>
</dbReference>
<evidence type="ECO:0000256" key="8">
    <source>
        <dbReference type="ARBA" id="ARBA00022842"/>
    </source>
</evidence>
<dbReference type="Gene3D" id="1.10.287.610">
    <property type="entry name" value="Helix hairpin bin"/>
    <property type="match status" value="1"/>
</dbReference>
<sequence length="684" mass="76716">MNKTDATSMYVKLIGEIRDLDYHYHVLGTPRVSDDIYDGLRKQLNEIETTYPDLPQILNVTSPNDLVGYTPTGGRFTKVQHAFPMLSLGNGFTVEDLQKWLAQLPLPLQIIIETKLDGVSLSLTYIDGYLNKAVTRGDGEVGEDVTNQVWAIANIPRMLKLGDTDVVYRGVTTIRGEVVVHHEDFLAINKVLESGKRKQFVNPRNMAAGSLRVQDTEELSRRKLRFYAYSCDFHGGESESHTDDMEQLRLYGFETAPSIVVNEGDVLDDAYIEALFKDFAQLRSTYPYDIDGMVFKVNSYAIQKDLGARTASPRWAIAYKFPAEEVVTRMTDVEFQIGRTGALTPVARLVPIFVCGVTVSNVTLHNLDELRRLDLRNNDYISLVRSGDVIPKITGVVKSLRADHSSAIYWPTVCPRCSFPTQVITSDADGSKLYCVNDNCIGRLEKLMEYQVGRNVLNLDEFGPAAVANIYKIDPMLTIWDVLQWGDKELSWIEKSAVVRMKMLKSLQAARTQPLWRIITAFGIDLVAESTAEKLARHLGTLDEFWNADKEQLVEVPDVGDKTIAAIQEWRLNNLGIASVITQAITNIILPDKIVESPLNGKSVIVTGSKFGKATRQQVETYYKKRGCKIAKDVSKNTYLVVCGTAYTERKLQQAKENKVNYLVFDAEGLTSSFGVDNVDLEFK</sequence>
<gene>
    <name evidence="13" type="ORF">PSA21_285</name>
</gene>
<dbReference type="CDD" id="cd00114">
    <property type="entry name" value="LIGANc"/>
    <property type="match status" value="1"/>
</dbReference>
<evidence type="ECO:0000313" key="13">
    <source>
        <dbReference type="EMBL" id="QBJ02811.1"/>
    </source>
</evidence>
<keyword evidence="4" id="KW-0235">DNA replication</keyword>
<dbReference type="NCBIfam" id="NF005932">
    <property type="entry name" value="PRK07956.1"/>
    <property type="match status" value="1"/>
</dbReference>
<dbReference type="Proteomes" id="UP000294134">
    <property type="component" value="Segment"/>
</dbReference>
<dbReference type="PROSITE" id="PS01055">
    <property type="entry name" value="DNA_LIGASE_N1"/>
    <property type="match status" value="1"/>
</dbReference>
<dbReference type="PROSITE" id="PS50172">
    <property type="entry name" value="BRCT"/>
    <property type="match status" value="1"/>
</dbReference>
<evidence type="ECO:0000256" key="9">
    <source>
        <dbReference type="ARBA" id="ARBA00023027"/>
    </source>
</evidence>
<proteinExistence type="inferred from homology"/>
<dbReference type="SUPFAM" id="SSF52113">
    <property type="entry name" value="BRCT domain"/>
    <property type="match status" value="1"/>
</dbReference>
<keyword evidence="10" id="KW-0234">DNA repair</keyword>
<evidence type="ECO:0000313" key="14">
    <source>
        <dbReference type="Proteomes" id="UP000294134"/>
    </source>
</evidence>
<dbReference type="HAMAP" id="MF_01588">
    <property type="entry name" value="DNA_ligase_A"/>
    <property type="match status" value="1"/>
</dbReference>
<evidence type="ECO:0000256" key="4">
    <source>
        <dbReference type="ARBA" id="ARBA00022705"/>
    </source>
</evidence>
<dbReference type="Gene3D" id="3.40.50.10190">
    <property type="entry name" value="BRCT domain"/>
    <property type="match status" value="1"/>
</dbReference>
<comment type="catalytic activity">
    <reaction evidence="11">
        <text>NAD(+) + (deoxyribonucleotide)n-3'-hydroxyl + 5'-phospho-(deoxyribonucleotide)m = (deoxyribonucleotide)n+m + AMP + beta-nicotinamide D-nucleotide.</text>
        <dbReference type="EC" id="6.5.1.2"/>
    </reaction>
</comment>
<keyword evidence="7" id="KW-0862">Zinc</keyword>
<dbReference type="InterPro" id="IPR018239">
    <property type="entry name" value="DNA_ligase_AS"/>
</dbReference>
<dbReference type="Gene3D" id="3.30.470.30">
    <property type="entry name" value="DNA ligase/mRNA capping enzyme"/>
    <property type="match status" value="1"/>
</dbReference>
<evidence type="ECO:0000256" key="2">
    <source>
        <dbReference type="ARBA" id="ARBA00012722"/>
    </source>
</evidence>
<evidence type="ECO:0000256" key="1">
    <source>
        <dbReference type="ARBA" id="ARBA00001946"/>
    </source>
</evidence>
<dbReference type="NCBIfam" id="TIGR00575">
    <property type="entry name" value="dnlj"/>
    <property type="match status" value="1"/>
</dbReference>
<dbReference type="EMBL" id="MK552327">
    <property type="protein sequence ID" value="QBJ02811.1"/>
    <property type="molecule type" value="Genomic_DNA"/>
</dbReference>
<dbReference type="GO" id="GO:0006281">
    <property type="term" value="P:DNA repair"/>
    <property type="evidence" value="ECO:0007669"/>
    <property type="project" value="UniProtKB-KW"/>
</dbReference>
<keyword evidence="14" id="KW-1185">Reference proteome</keyword>
<keyword evidence="5" id="KW-0479">Metal-binding</keyword>
<evidence type="ECO:0000256" key="10">
    <source>
        <dbReference type="ARBA" id="ARBA00023204"/>
    </source>
</evidence>
<dbReference type="GO" id="GO:0003911">
    <property type="term" value="F:DNA ligase (NAD+) activity"/>
    <property type="evidence" value="ECO:0007669"/>
    <property type="project" value="UniProtKB-EC"/>
</dbReference>
<dbReference type="Gene3D" id="2.40.50.140">
    <property type="entry name" value="Nucleic acid-binding proteins"/>
    <property type="match status" value="1"/>
</dbReference>
<dbReference type="GO" id="GO:0046872">
    <property type="term" value="F:metal ion binding"/>
    <property type="evidence" value="ECO:0007669"/>
    <property type="project" value="UniProtKB-KW"/>
</dbReference>
<keyword evidence="9" id="KW-0520">NAD</keyword>
<dbReference type="GO" id="GO:0006260">
    <property type="term" value="P:DNA replication"/>
    <property type="evidence" value="ECO:0007669"/>
    <property type="project" value="UniProtKB-KW"/>
</dbReference>